<keyword evidence="5 9" id="KW-0460">Magnesium</keyword>
<dbReference type="GO" id="GO:0005886">
    <property type="term" value="C:plasma membrane"/>
    <property type="evidence" value="ECO:0007669"/>
    <property type="project" value="UniProtKB-SubCell"/>
</dbReference>
<evidence type="ECO:0000256" key="3">
    <source>
        <dbReference type="ARBA" id="ARBA00022448"/>
    </source>
</evidence>
<sequence>MAGGSDMLDDHDDDDMQTEAPEVAEEGSYRLDRRAVQAIRDAVEAGDAAQLTELMEPLHPADIADLLEQISSADRADLIRLYGLEFDGDILSELDESIREEVIAQLSPDVLADAVRDLESDDVVDLLEDLDEPRHGAILDALEDADRVAVQQALSYPEYSAGRLMQREVVAAPEHWTVGDAIDYLRGSDDLPDQFYHMVLVNPRMHPVGNVTLGKIMRSSREVKLTEIVEDVFQIIPATQDEGDVAYAFNQYHLISAPVVDEDERLVGVITIDDAMAVLDEEHEEDILRLAGVSEESSLADTIFEAAKGRAVWLFVNLLTAILASLVINIYADTIDQMVALAVLMPIVASMGGNAGTQTMTVAVRAIATRDLTAQNAMRVVGRELSVGALNGAAFGLLMAFVAGLWFGVPMLAAVIGLAMLLTQVAAALGGIVIPMLLDRMKIDPALASGPFVTTITDVVGFFAFLGLAAAVLL</sequence>
<dbReference type="InterPro" id="IPR000644">
    <property type="entry name" value="CBS_dom"/>
</dbReference>
<dbReference type="AlphaFoldDB" id="A0A7C9HA91"/>
<dbReference type="PANTHER" id="PTHR43773">
    <property type="entry name" value="MAGNESIUM TRANSPORTER MGTE"/>
    <property type="match status" value="1"/>
</dbReference>
<protein>
    <recommendedName>
        <fullName evidence="9">Magnesium transporter MgtE</fullName>
    </recommendedName>
</protein>
<evidence type="ECO:0000256" key="9">
    <source>
        <dbReference type="RuleBase" id="RU362011"/>
    </source>
</evidence>
<evidence type="ECO:0000256" key="10">
    <source>
        <dbReference type="SAM" id="MobiDB-lite"/>
    </source>
</evidence>
<comment type="subcellular location">
    <subcellularLocation>
        <location evidence="9">Cell membrane</location>
        <topology evidence="9">Multi-pass membrane protein</topology>
    </subcellularLocation>
    <subcellularLocation>
        <location evidence="1">Membrane</location>
        <topology evidence="1">Multi-pass membrane protein</topology>
    </subcellularLocation>
</comment>
<feature type="transmembrane region" description="Helical" evidence="9">
    <location>
        <begin position="413"/>
        <end position="438"/>
    </location>
</feature>
<dbReference type="InterPro" id="IPR046342">
    <property type="entry name" value="CBS_dom_sf"/>
</dbReference>
<comment type="function">
    <text evidence="9">Acts as a magnesium transporter.</text>
</comment>
<dbReference type="Pfam" id="PF01769">
    <property type="entry name" value="MgtE"/>
    <property type="match status" value="1"/>
</dbReference>
<keyword evidence="9" id="KW-0479">Metal-binding</keyword>
<evidence type="ECO:0000256" key="6">
    <source>
        <dbReference type="ARBA" id="ARBA00022989"/>
    </source>
</evidence>
<dbReference type="GO" id="GO:0046872">
    <property type="term" value="F:metal ion binding"/>
    <property type="evidence" value="ECO:0007669"/>
    <property type="project" value="UniProtKB-KW"/>
</dbReference>
<dbReference type="NCBIfam" id="TIGR00400">
    <property type="entry name" value="mgtE"/>
    <property type="match status" value="1"/>
</dbReference>
<dbReference type="SUPFAM" id="SSF54631">
    <property type="entry name" value="CBS-domain pair"/>
    <property type="match status" value="1"/>
</dbReference>
<evidence type="ECO:0000256" key="8">
    <source>
        <dbReference type="PROSITE-ProRule" id="PRU00703"/>
    </source>
</evidence>
<gene>
    <name evidence="12" type="primary">mgtE</name>
    <name evidence="12" type="ORF">FH759_01145</name>
</gene>
<evidence type="ECO:0000256" key="5">
    <source>
        <dbReference type="ARBA" id="ARBA00022842"/>
    </source>
</evidence>
<evidence type="ECO:0000313" key="13">
    <source>
        <dbReference type="Proteomes" id="UP000483078"/>
    </source>
</evidence>
<feature type="transmembrane region" description="Helical" evidence="9">
    <location>
        <begin position="311"/>
        <end position="332"/>
    </location>
</feature>
<dbReference type="EMBL" id="VENJ01000002">
    <property type="protein sequence ID" value="MTJ03285.1"/>
    <property type="molecule type" value="Genomic_DNA"/>
</dbReference>
<keyword evidence="9" id="KW-1003">Cell membrane</keyword>
<organism evidence="12 13">
    <name type="scientific">Sediminimonas qiaohouensis</name>
    <dbReference type="NCBI Taxonomy" id="552061"/>
    <lineage>
        <taxon>Bacteria</taxon>
        <taxon>Pseudomonadati</taxon>
        <taxon>Pseudomonadota</taxon>
        <taxon>Alphaproteobacteria</taxon>
        <taxon>Rhodobacterales</taxon>
        <taxon>Roseobacteraceae</taxon>
        <taxon>Sediminimonas</taxon>
    </lineage>
</organism>
<comment type="subunit">
    <text evidence="9">Homodimer.</text>
</comment>
<evidence type="ECO:0000313" key="12">
    <source>
        <dbReference type="EMBL" id="MTJ03285.1"/>
    </source>
</evidence>
<dbReference type="CDD" id="cd04606">
    <property type="entry name" value="CBS_pair_Mg_transporter"/>
    <property type="match status" value="1"/>
</dbReference>
<evidence type="ECO:0000256" key="4">
    <source>
        <dbReference type="ARBA" id="ARBA00022692"/>
    </source>
</evidence>
<dbReference type="Gene3D" id="1.25.60.10">
    <property type="entry name" value="MgtE N-terminal domain-like"/>
    <property type="match status" value="1"/>
</dbReference>
<reference evidence="12 13" key="1">
    <citation type="submission" date="2019-06" db="EMBL/GenBank/DDBJ databases">
        <title>Enrichment of Autotrophic Halophilic Microorganisms from Red Sea Brine Pool Using Microbial Electrosynthesis System.</title>
        <authorList>
            <person name="Alqahtani M.F."/>
            <person name="Bajracharya S."/>
            <person name="Katuri K.P."/>
            <person name="Ali M."/>
            <person name="Saikaly P.E."/>
        </authorList>
    </citation>
    <scope>NUCLEOTIDE SEQUENCE [LARGE SCALE GENOMIC DNA]</scope>
    <source>
        <strain evidence="12">MES6</strain>
    </source>
</reference>
<comment type="caution">
    <text evidence="12">The sequence shown here is derived from an EMBL/GenBank/DDBJ whole genome shotgun (WGS) entry which is preliminary data.</text>
</comment>
<dbReference type="InterPro" id="IPR038076">
    <property type="entry name" value="MgtE_N_sf"/>
</dbReference>
<keyword evidence="6 9" id="KW-1133">Transmembrane helix</keyword>
<proteinExistence type="inferred from homology"/>
<dbReference type="InterPro" id="IPR006667">
    <property type="entry name" value="SLC41_membr_dom"/>
</dbReference>
<evidence type="ECO:0000256" key="7">
    <source>
        <dbReference type="ARBA" id="ARBA00023136"/>
    </source>
</evidence>
<feature type="domain" description="CBS" evidence="11">
    <location>
        <begin position="228"/>
        <end position="285"/>
    </location>
</feature>
<feature type="transmembrane region" description="Helical" evidence="9">
    <location>
        <begin position="385"/>
        <end position="407"/>
    </location>
</feature>
<dbReference type="Proteomes" id="UP000483078">
    <property type="component" value="Unassembled WGS sequence"/>
</dbReference>
<dbReference type="Pfam" id="PF00571">
    <property type="entry name" value="CBS"/>
    <property type="match status" value="2"/>
</dbReference>
<dbReference type="Gene3D" id="1.10.357.20">
    <property type="entry name" value="SLC41 divalent cation transporters, integral membrane domain"/>
    <property type="match status" value="1"/>
</dbReference>
<dbReference type="Gene3D" id="3.10.580.10">
    <property type="entry name" value="CBS-domain"/>
    <property type="match status" value="1"/>
</dbReference>
<dbReference type="GO" id="GO:0015095">
    <property type="term" value="F:magnesium ion transmembrane transporter activity"/>
    <property type="evidence" value="ECO:0007669"/>
    <property type="project" value="UniProtKB-UniRule"/>
</dbReference>
<feature type="transmembrane region" description="Helical" evidence="9">
    <location>
        <begin position="450"/>
        <end position="473"/>
    </location>
</feature>
<dbReference type="SMART" id="SM00116">
    <property type="entry name" value="CBS"/>
    <property type="match status" value="1"/>
</dbReference>
<dbReference type="PROSITE" id="PS51371">
    <property type="entry name" value="CBS"/>
    <property type="match status" value="1"/>
</dbReference>
<keyword evidence="8" id="KW-0129">CBS domain</keyword>
<dbReference type="InterPro" id="IPR036739">
    <property type="entry name" value="SLC41_membr_dom_sf"/>
</dbReference>
<feature type="compositionally biased region" description="Acidic residues" evidence="10">
    <location>
        <begin position="7"/>
        <end position="25"/>
    </location>
</feature>
<keyword evidence="4 9" id="KW-0812">Transmembrane</keyword>
<feature type="transmembrane region" description="Helical" evidence="9">
    <location>
        <begin position="338"/>
        <end position="364"/>
    </location>
</feature>
<dbReference type="SUPFAM" id="SSF158791">
    <property type="entry name" value="MgtE N-terminal domain-like"/>
    <property type="match status" value="1"/>
</dbReference>
<evidence type="ECO:0000256" key="2">
    <source>
        <dbReference type="ARBA" id="ARBA00009749"/>
    </source>
</evidence>
<name>A0A7C9HA91_9RHOB</name>
<dbReference type="InterPro" id="IPR006668">
    <property type="entry name" value="Mg_transptr_MgtE_intracell_dom"/>
</dbReference>
<dbReference type="PANTHER" id="PTHR43773:SF1">
    <property type="entry name" value="MAGNESIUM TRANSPORTER MGTE"/>
    <property type="match status" value="1"/>
</dbReference>
<dbReference type="SUPFAM" id="SSF161093">
    <property type="entry name" value="MgtE membrane domain-like"/>
    <property type="match status" value="1"/>
</dbReference>
<feature type="region of interest" description="Disordered" evidence="10">
    <location>
        <begin position="1"/>
        <end position="28"/>
    </location>
</feature>
<comment type="similarity">
    <text evidence="2 9">Belongs to the SLC41A transporter family.</text>
</comment>
<evidence type="ECO:0000259" key="11">
    <source>
        <dbReference type="PROSITE" id="PS51371"/>
    </source>
</evidence>
<evidence type="ECO:0000256" key="1">
    <source>
        <dbReference type="ARBA" id="ARBA00004141"/>
    </source>
</evidence>
<keyword evidence="3 9" id="KW-0813">Transport</keyword>
<accession>A0A7C9HA91</accession>
<dbReference type="Pfam" id="PF03448">
    <property type="entry name" value="MgtE_N"/>
    <property type="match status" value="1"/>
</dbReference>
<dbReference type="SMART" id="SM00924">
    <property type="entry name" value="MgtE_N"/>
    <property type="match status" value="1"/>
</dbReference>
<keyword evidence="7 9" id="KW-0472">Membrane</keyword>
<dbReference type="InterPro" id="IPR006669">
    <property type="entry name" value="MgtE_transporter"/>
</dbReference>